<proteinExistence type="predicted"/>
<dbReference type="Pfam" id="PF13424">
    <property type="entry name" value="TPR_12"/>
    <property type="match status" value="1"/>
</dbReference>
<feature type="repeat" description="TPR" evidence="3">
    <location>
        <begin position="237"/>
        <end position="270"/>
    </location>
</feature>
<evidence type="ECO:0000256" key="3">
    <source>
        <dbReference type="PROSITE-ProRule" id="PRU00339"/>
    </source>
</evidence>
<dbReference type="STRING" id="387631.Asulf_01637"/>
<protein>
    <submittedName>
        <fullName evidence="4">Uncharacterized protein</fullName>
    </submittedName>
</protein>
<accession>N0BH47</accession>
<keyword evidence="1" id="KW-0677">Repeat</keyword>
<dbReference type="GeneID" id="15393272"/>
<dbReference type="SUPFAM" id="SSF48452">
    <property type="entry name" value="TPR-like"/>
    <property type="match status" value="2"/>
</dbReference>
<dbReference type="InterPro" id="IPR011990">
    <property type="entry name" value="TPR-like_helical_dom_sf"/>
</dbReference>
<evidence type="ECO:0000256" key="2">
    <source>
        <dbReference type="ARBA" id="ARBA00022803"/>
    </source>
</evidence>
<dbReference type="PANTHER" id="PTHR45641:SF19">
    <property type="entry name" value="NEPHROCYSTIN-3"/>
    <property type="match status" value="1"/>
</dbReference>
<dbReference type="HOGENOM" id="CLU_072487_0_0_2"/>
<evidence type="ECO:0000256" key="1">
    <source>
        <dbReference type="ARBA" id="ARBA00022737"/>
    </source>
</evidence>
<evidence type="ECO:0000313" key="4">
    <source>
        <dbReference type="EMBL" id="AGK61612.1"/>
    </source>
</evidence>
<dbReference type="eggNOG" id="arCOG03046">
    <property type="taxonomic scope" value="Archaea"/>
</dbReference>
<sequence>MTDLETLKKEVFDYLRKGLPLMALERIQKSAPEGIRDVAEKLLQEPVAVKELDGEWRDILTLIYFTHFSLITSDLMSREGLASWSVASLNSAKLARKFGLKELEAITLSNSAKALSMMNMADRAERAYAEADRIFRELEMTDEILRGFVSNLNDFGSFCIEHERFDEAEKYLMEAHDLVNKNRELFSDDMLAHILSNLGSLKTEQKKFDEAMEFYSKAEEIFRKVVEKDKSKEIDLAIVLSNFGAMYREMKDFSKAEEKFNEAKEIFEELAKRNLFYRSYLGDALTNLGIIYKKTGRLKEAEEAFLKDLEIKKDLMERNPAYLKSYAHSLDNIADFYKEVGNEKKARKYKEEANRIYEGLMRKEKGSAS</sequence>
<dbReference type="Pfam" id="PF13374">
    <property type="entry name" value="TPR_10"/>
    <property type="match status" value="1"/>
</dbReference>
<dbReference type="InterPro" id="IPR019734">
    <property type="entry name" value="TPR_rpt"/>
</dbReference>
<dbReference type="AlphaFoldDB" id="N0BH47"/>
<dbReference type="EMBL" id="CP005290">
    <property type="protein sequence ID" value="AGK61612.1"/>
    <property type="molecule type" value="Genomic_DNA"/>
</dbReference>
<gene>
    <name evidence="4" type="ORF">Asulf_01637</name>
</gene>
<dbReference type="RefSeq" id="WP_015591210.1">
    <property type="nucleotide sequence ID" value="NC_021169.1"/>
</dbReference>
<dbReference type="OrthoDB" id="115601at2157"/>
<dbReference type="PANTHER" id="PTHR45641">
    <property type="entry name" value="TETRATRICOPEPTIDE REPEAT PROTEIN (AFU_ORTHOLOGUE AFUA_6G03870)"/>
    <property type="match status" value="1"/>
</dbReference>
<dbReference type="KEGG" id="ast:Asulf_01637"/>
<reference evidence="4 5" key="1">
    <citation type="journal article" date="2013" name="Genome Announc.">
        <title>Complete Genome Sequence of the Thermophilic and Facultatively Chemolithoautotrophic Sulfate Reducer Archaeoglobus sulfaticallidus Strain PM70-1T.</title>
        <authorList>
            <person name="Stokke R."/>
            <person name="Hocking W.P."/>
            <person name="Steinsbu B.O."/>
            <person name="Steen I.H."/>
        </authorList>
    </citation>
    <scope>NUCLEOTIDE SEQUENCE [LARGE SCALE GENOMIC DNA]</scope>
    <source>
        <strain evidence="4">PM70-1</strain>
    </source>
</reference>
<feature type="repeat" description="TPR" evidence="3">
    <location>
        <begin position="282"/>
        <end position="315"/>
    </location>
</feature>
<name>N0BH47_9EURY</name>
<dbReference type="SMART" id="SM00028">
    <property type="entry name" value="TPR"/>
    <property type="match status" value="5"/>
</dbReference>
<dbReference type="PROSITE" id="PS50005">
    <property type="entry name" value="TPR"/>
    <property type="match status" value="3"/>
</dbReference>
<keyword evidence="2 3" id="KW-0802">TPR repeat</keyword>
<organism evidence="4 5">
    <name type="scientific">Archaeoglobus sulfaticallidus PM70-1</name>
    <dbReference type="NCBI Taxonomy" id="387631"/>
    <lineage>
        <taxon>Archaea</taxon>
        <taxon>Methanobacteriati</taxon>
        <taxon>Methanobacteriota</taxon>
        <taxon>Archaeoglobi</taxon>
        <taxon>Archaeoglobales</taxon>
        <taxon>Archaeoglobaceae</taxon>
        <taxon>Archaeoglobus</taxon>
    </lineage>
</organism>
<dbReference type="Gene3D" id="1.25.40.10">
    <property type="entry name" value="Tetratricopeptide repeat domain"/>
    <property type="match status" value="2"/>
</dbReference>
<keyword evidence="5" id="KW-1185">Reference proteome</keyword>
<feature type="repeat" description="TPR" evidence="3">
    <location>
        <begin position="192"/>
        <end position="225"/>
    </location>
</feature>
<evidence type="ECO:0000313" key="5">
    <source>
        <dbReference type="Proteomes" id="UP000013307"/>
    </source>
</evidence>
<dbReference type="Proteomes" id="UP000013307">
    <property type="component" value="Chromosome"/>
</dbReference>